<keyword evidence="2" id="KW-0472">Membrane</keyword>
<accession>A0A847T9Z9</accession>
<feature type="transmembrane region" description="Helical" evidence="2">
    <location>
        <begin position="123"/>
        <end position="139"/>
    </location>
</feature>
<evidence type="ECO:0000256" key="1">
    <source>
        <dbReference type="SAM" id="MobiDB-lite"/>
    </source>
</evidence>
<reference evidence="4 5" key="1">
    <citation type="submission" date="2019-07" db="EMBL/GenBank/DDBJ databases">
        <title>Draft genome sequence of Haloferax volcanii SS0101, isolated from salt farm in Samut Sakhon, Thailand.</title>
        <authorList>
            <person name="Wanthongcharoen S."/>
            <person name="Yamprayoonswat W."/>
            <person name="Ruangsuj P."/>
            <person name="Thongpramul N."/>
            <person name="Jumpathong W."/>
            <person name="Sittihan S."/>
            <person name="Kanjanavas P."/>
            <person name="Yasawong M."/>
        </authorList>
    </citation>
    <scope>NUCLEOTIDE SEQUENCE [LARGE SCALE GENOMIC DNA]</scope>
    <source>
        <strain evidence="4 5">SS0101</strain>
    </source>
</reference>
<feature type="transmembrane region" description="Helical" evidence="2">
    <location>
        <begin position="12"/>
        <end position="30"/>
    </location>
</feature>
<keyword evidence="2" id="KW-1133">Transmembrane helix</keyword>
<reference evidence="3" key="2">
    <citation type="submission" date="2019-12" db="EMBL/GenBank/DDBJ databases">
        <title>Haloferax alexandrinus strain pws11.</title>
        <authorList>
            <person name="Verma D.K."/>
            <person name="Gopal K."/>
            <person name="Prasad E.S."/>
        </authorList>
    </citation>
    <scope>NUCLEOTIDE SEQUENCE</scope>
    <source>
        <strain evidence="3">Pws11</strain>
    </source>
</reference>
<evidence type="ECO:0000313" key="5">
    <source>
        <dbReference type="Proteomes" id="UP000320212"/>
    </source>
</evidence>
<proteinExistence type="predicted"/>
<feature type="transmembrane region" description="Helical" evidence="2">
    <location>
        <begin position="36"/>
        <end position="56"/>
    </location>
</feature>
<name>A0A558G8I4_HALVO</name>
<dbReference type="EMBL" id="WOWC01000001">
    <property type="protein sequence ID" value="NLV02372.1"/>
    <property type="molecule type" value="Genomic_DNA"/>
</dbReference>
<feature type="transmembrane region" description="Helical" evidence="2">
    <location>
        <begin position="68"/>
        <end position="86"/>
    </location>
</feature>
<evidence type="ECO:0000256" key="2">
    <source>
        <dbReference type="SAM" id="Phobius"/>
    </source>
</evidence>
<sequence length="213" mass="22467">MSSRLFRQYRGSVYAVAGFLGVLVFAYAAVVAYEPLAGFFAGGTVVFGAVLLSDIAERGYPPALGRRGTLALVAVVVAFPVLWFVVQRPLMGLGLAPLVAVVAWGLARFKATGYPESMGRRRSLATAFVGTGLVAYGSFAGATAFLVGIAAAVLVGLASWLTSPRGPLRGRLTDSSLIPRRRPAPSRSTPPTARPAGRPPSNSRRRGRPTEHR</sequence>
<feature type="transmembrane region" description="Helical" evidence="2">
    <location>
        <begin position="92"/>
        <end position="111"/>
    </location>
</feature>
<feature type="region of interest" description="Disordered" evidence="1">
    <location>
        <begin position="171"/>
        <end position="213"/>
    </location>
</feature>
<organism evidence="4 5">
    <name type="scientific">Haloferax volcanii</name>
    <name type="common">Halobacterium volcanii</name>
    <dbReference type="NCBI Taxonomy" id="2246"/>
    <lineage>
        <taxon>Archaea</taxon>
        <taxon>Methanobacteriati</taxon>
        <taxon>Methanobacteriota</taxon>
        <taxon>Stenosarchaea group</taxon>
        <taxon>Halobacteria</taxon>
        <taxon>Halobacteriales</taxon>
        <taxon>Haloferacaceae</taxon>
        <taxon>Haloferax</taxon>
    </lineage>
</organism>
<evidence type="ECO:0000313" key="4">
    <source>
        <dbReference type="EMBL" id="TVT94071.1"/>
    </source>
</evidence>
<feature type="compositionally biased region" description="Low complexity" evidence="1">
    <location>
        <begin position="185"/>
        <end position="202"/>
    </location>
</feature>
<dbReference type="Proteomes" id="UP000320212">
    <property type="component" value="Unassembled WGS sequence"/>
</dbReference>
<gene>
    <name evidence="4" type="ORF">FQA18_13900</name>
    <name evidence="3" type="ORF">GOC85_07215</name>
</gene>
<dbReference type="EMBL" id="VMTR01000113">
    <property type="protein sequence ID" value="TVT94071.1"/>
    <property type="molecule type" value="Genomic_DNA"/>
</dbReference>
<protein>
    <submittedName>
        <fullName evidence="4">Uncharacterized protein</fullName>
    </submittedName>
</protein>
<dbReference type="Proteomes" id="UP000619835">
    <property type="component" value="Unassembled WGS sequence"/>
</dbReference>
<dbReference type="AlphaFoldDB" id="A0A558G8I4"/>
<accession>A0A558G8I4</accession>
<comment type="caution">
    <text evidence="4">The sequence shown here is derived from an EMBL/GenBank/DDBJ whole genome shotgun (WGS) entry which is preliminary data.</text>
</comment>
<evidence type="ECO:0000313" key="3">
    <source>
        <dbReference type="EMBL" id="NLV02372.1"/>
    </source>
</evidence>
<keyword evidence="2" id="KW-0812">Transmembrane</keyword>